<evidence type="ECO:0008006" key="4">
    <source>
        <dbReference type="Google" id="ProtNLM"/>
    </source>
</evidence>
<evidence type="ECO:0000313" key="3">
    <source>
        <dbReference type="Proteomes" id="UP001500507"/>
    </source>
</evidence>
<feature type="signal peptide" evidence="1">
    <location>
        <begin position="1"/>
        <end position="21"/>
    </location>
</feature>
<sequence>MKKLLQNTMLLLLLVSYTAFVPQLCSAQAAAKTNKSITNEKEPNVIATAEKVINAPLDEVWAVLAEDWAGIGKWSSGVSHSQGFGEPIGGSDYTIRACEITAAGFDDTKEEILEYDAENYLIRYELADGLPGFVKDAINIWTLEETAEGTLIKGKTTMRATGVMGWMMKGIMKGATRKALESMTRELKHYVETGELHPDKIKSNERVAKKDAKMRKKMVTVEVEQKIGASADKVWQIIGEDFEKISDSNPDCPYSEWAEGFDTAEVGAKRIMYMTDKRDNKYFVDEIAKYDPENRHITIEIANEEGFGTLNVEYSWVNMDVVEIDSENSILKIRFNYLTKPRFLKGFAKGSMRKAFQKYAYGIDYHAKTGEIVDEEKWKEIKHLYK</sequence>
<gene>
    <name evidence="2" type="ORF">GCM10009117_25150</name>
</gene>
<proteinExistence type="predicted"/>
<evidence type="ECO:0000313" key="2">
    <source>
        <dbReference type="EMBL" id="GAA0873368.1"/>
    </source>
</evidence>
<feature type="chain" id="PRO_5045900895" description="SRPBCC family protein" evidence="1">
    <location>
        <begin position="22"/>
        <end position="386"/>
    </location>
</feature>
<dbReference type="CDD" id="cd07821">
    <property type="entry name" value="PYR_PYL_RCAR_like"/>
    <property type="match status" value="2"/>
</dbReference>
<dbReference type="SUPFAM" id="SSF55961">
    <property type="entry name" value="Bet v1-like"/>
    <property type="match status" value="2"/>
</dbReference>
<dbReference type="Gene3D" id="3.30.530.20">
    <property type="match status" value="2"/>
</dbReference>
<name>A0ABN1MJH1_9FLAO</name>
<keyword evidence="3" id="KW-1185">Reference proteome</keyword>
<dbReference type="Pfam" id="PF10604">
    <property type="entry name" value="Polyketide_cyc2"/>
    <property type="match status" value="2"/>
</dbReference>
<dbReference type="RefSeq" id="WP_343768286.1">
    <property type="nucleotide sequence ID" value="NZ_BAAAFG010000016.1"/>
</dbReference>
<accession>A0ABN1MJH1</accession>
<protein>
    <recommendedName>
        <fullName evidence="4">SRPBCC family protein</fullName>
    </recommendedName>
</protein>
<dbReference type="InterPro" id="IPR019587">
    <property type="entry name" value="Polyketide_cyclase/dehydratase"/>
</dbReference>
<reference evidence="2 3" key="1">
    <citation type="journal article" date="2019" name="Int. J. Syst. Evol. Microbiol.">
        <title>The Global Catalogue of Microorganisms (GCM) 10K type strain sequencing project: providing services to taxonomists for standard genome sequencing and annotation.</title>
        <authorList>
            <consortium name="The Broad Institute Genomics Platform"/>
            <consortium name="The Broad Institute Genome Sequencing Center for Infectious Disease"/>
            <person name="Wu L."/>
            <person name="Ma J."/>
        </authorList>
    </citation>
    <scope>NUCLEOTIDE SEQUENCE [LARGE SCALE GENOMIC DNA]</scope>
    <source>
        <strain evidence="2 3">JCM 16082</strain>
    </source>
</reference>
<organism evidence="2 3">
    <name type="scientific">Gangjinia marincola</name>
    <dbReference type="NCBI Taxonomy" id="578463"/>
    <lineage>
        <taxon>Bacteria</taxon>
        <taxon>Pseudomonadati</taxon>
        <taxon>Bacteroidota</taxon>
        <taxon>Flavobacteriia</taxon>
        <taxon>Flavobacteriales</taxon>
        <taxon>Flavobacteriaceae</taxon>
        <taxon>Gangjinia</taxon>
    </lineage>
</organism>
<dbReference type="InterPro" id="IPR023393">
    <property type="entry name" value="START-like_dom_sf"/>
</dbReference>
<dbReference type="Proteomes" id="UP001500507">
    <property type="component" value="Unassembled WGS sequence"/>
</dbReference>
<keyword evidence="1" id="KW-0732">Signal</keyword>
<comment type="caution">
    <text evidence="2">The sequence shown here is derived from an EMBL/GenBank/DDBJ whole genome shotgun (WGS) entry which is preliminary data.</text>
</comment>
<evidence type="ECO:0000256" key="1">
    <source>
        <dbReference type="SAM" id="SignalP"/>
    </source>
</evidence>
<dbReference type="EMBL" id="BAAAFG010000016">
    <property type="protein sequence ID" value="GAA0873368.1"/>
    <property type="molecule type" value="Genomic_DNA"/>
</dbReference>